<dbReference type="WBParaSite" id="PSAMB.scaffold6007size10390.g27807.t1">
    <property type="protein sequence ID" value="PSAMB.scaffold6007size10390.g27807.t1"/>
    <property type="gene ID" value="PSAMB.scaffold6007size10390.g27807"/>
</dbReference>
<organism evidence="1 2">
    <name type="scientific">Plectus sambesii</name>
    <dbReference type="NCBI Taxonomy" id="2011161"/>
    <lineage>
        <taxon>Eukaryota</taxon>
        <taxon>Metazoa</taxon>
        <taxon>Ecdysozoa</taxon>
        <taxon>Nematoda</taxon>
        <taxon>Chromadorea</taxon>
        <taxon>Plectida</taxon>
        <taxon>Plectina</taxon>
        <taxon>Plectoidea</taxon>
        <taxon>Plectidae</taxon>
        <taxon>Plectus</taxon>
    </lineage>
</organism>
<accession>A0A914X0T4</accession>
<protein>
    <submittedName>
        <fullName evidence="2">Uncharacterized protein</fullName>
    </submittedName>
</protein>
<sequence length="162" mass="18335">MADKPVPVISTKLMTPPPMFNGDLKHFPVWQEHFKAFLHLSKVTEEEDKRAKLVCSLLMVVQQTLLALIAPYTIKDFKYNNLFAKLEVHYKVTPIMLAKYYRFFTTSTSIPSPPAVPGPSSLTEPWPLGLSLALRTTCYVSSYSKEITHRSTTRSPRQSSSS</sequence>
<proteinExistence type="predicted"/>
<name>A0A914X0T4_9BILA</name>
<evidence type="ECO:0000313" key="2">
    <source>
        <dbReference type="WBParaSite" id="PSAMB.scaffold6007size10390.g27807.t1"/>
    </source>
</evidence>
<evidence type="ECO:0000313" key="1">
    <source>
        <dbReference type="Proteomes" id="UP000887566"/>
    </source>
</evidence>
<reference evidence="2" key="1">
    <citation type="submission" date="2022-11" db="UniProtKB">
        <authorList>
            <consortium name="WormBaseParasite"/>
        </authorList>
    </citation>
    <scope>IDENTIFICATION</scope>
</reference>
<dbReference type="AlphaFoldDB" id="A0A914X0T4"/>
<dbReference type="Proteomes" id="UP000887566">
    <property type="component" value="Unplaced"/>
</dbReference>
<keyword evidence="1" id="KW-1185">Reference proteome</keyword>